<evidence type="ECO:0000259" key="13">
    <source>
        <dbReference type="Pfam" id="PF01370"/>
    </source>
</evidence>
<evidence type="ECO:0000313" key="15">
    <source>
        <dbReference type="Proteomes" id="UP000031449"/>
    </source>
</evidence>
<keyword evidence="9" id="KW-0472">Membrane</keyword>
<evidence type="ECO:0000256" key="8">
    <source>
        <dbReference type="ARBA" id="ARBA00023034"/>
    </source>
</evidence>
<sequence length="318" mass="35747">MKRILVAGGAGFIGVHLVKKLLEEGHKVICVDNLMTGSKDNIYAFLTNPNYSFIEHDVINPIDVTGRVDEIYNLACPASPPLYQKDPIHTMKTSVLGAINLLELAKKHDAKILQASTSEVYGDPLQHPQPEGYFGNVNPVGTRSCYDEGKRCAETLFIDYHRAHQVKVKIVRIFNTYGPYMDVNDGRVVSNFINQAIRNEDITIYGSGNQTRSFCYVEDLVRGFILMMNSSDTVIGPINLGNPVEYSIDDFAKKIIRMTGSRSERIYQPLPSDDPQLRKPNIDLAKAILNWEPEISVDEGISKTIEYFKALKDYQIRA</sequence>
<dbReference type="Pfam" id="PF01370">
    <property type="entry name" value="Epimerase"/>
    <property type="match status" value="1"/>
</dbReference>
<accession>A0A0B5ARJ3</accession>
<dbReference type="GO" id="GO:0042732">
    <property type="term" value="P:D-xylose metabolic process"/>
    <property type="evidence" value="ECO:0007669"/>
    <property type="project" value="InterPro"/>
</dbReference>
<dbReference type="InterPro" id="IPR001509">
    <property type="entry name" value="Epimerase_deHydtase"/>
</dbReference>
<dbReference type="InterPro" id="IPR036291">
    <property type="entry name" value="NAD(P)-bd_dom_sf"/>
</dbReference>
<dbReference type="KEGG" id="jeo:JMA_33790"/>
<dbReference type="GO" id="GO:0033320">
    <property type="term" value="P:UDP-D-xylose biosynthetic process"/>
    <property type="evidence" value="ECO:0007669"/>
    <property type="project" value="UniProtKB-UniPathway"/>
</dbReference>
<name>A0A0B5ARJ3_9BACL</name>
<evidence type="ECO:0000256" key="1">
    <source>
        <dbReference type="ARBA" id="ARBA00001911"/>
    </source>
</evidence>
<dbReference type="FunFam" id="3.40.50.720:FF:000065">
    <property type="entry name" value="UDP-glucuronic acid decarboxylase 1"/>
    <property type="match status" value="1"/>
</dbReference>
<dbReference type="STRING" id="1508404.JMA_33790"/>
<evidence type="ECO:0000256" key="9">
    <source>
        <dbReference type="ARBA" id="ARBA00023136"/>
    </source>
</evidence>
<keyword evidence="6" id="KW-1133">Transmembrane helix</keyword>
<dbReference type="Proteomes" id="UP000031449">
    <property type="component" value="Chromosome"/>
</dbReference>
<dbReference type="InterPro" id="IPR044516">
    <property type="entry name" value="UXS-like"/>
</dbReference>
<evidence type="ECO:0000256" key="5">
    <source>
        <dbReference type="ARBA" id="ARBA00022968"/>
    </source>
</evidence>
<dbReference type="AlphaFoldDB" id="A0A0B5ARJ3"/>
<evidence type="ECO:0000256" key="2">
    <source>
        <dbReference type="ARBA" id="ARBA00004323"/>
    </source>
</evidence>
<keyword evidence="5" id="KW-0735">Signal-anchor</keyword>
<keyword evidence="8" id="KW-0333">Golgi apparatus</keyword>
<gene>
    <name evidence="14" type="ORF">JMA_33790</name>
</gene>
<organism evidence="14 15">
    <name type="scientific">Jeotgalibacillus malaysiensis</name>
    <dbReference type="NCBI Taxonomy" id="1508404"/>
    <lineage>
        <taxon>Bacteria</taxon>
        <taxon>Bacillati</taxon>
        <taxon>Bacillota</taxon>
        <taxon>Bacilli</taxon>
        <taxon>Bacillales</taxon>
        <taxon>Caryophanaceae</taxon>
        <taxon>Jeotgalibacillus</taxon>
    </lineage>
</organism>
<evidence type="ECO:0000313" key="14">
    <source>
        <dbReference type="EMBL" id="AJD92696.1"/>
    </source>
</evidence>
<dbReference type="HOGENOM" id="CLU_007383_4_0_9"/>
<dbReference type="PANTHER" id="PTHR43078:SF6">
    <property type="entry name" value="UDP-GLUCURONIC ACID DECARBOXYLASE 1"/>
    <property type="match status" value="1"/>
</dbReference>
<keyword evidence="3" id="KW-0812">Transmembrane</keyword>
<keyword evidence="10" id="KW-0325">Glycoprotein</keyword>
<dbReference type="OrthoDB" id="9771073at2"/>
<reference evidence="14 15" key="1">
    <citation type="submission" date="2014-08" db="EMBL/GenBank/DDBJ databases">
        <title>Complete genome of a marine bacteria Jeotgalibacillus malaysiensis.</title>
        <authorList>
            <person name="Yaakop A.S."/>
            <person name="Chan K.-G."/>
            <person name="Goh K.M."/>
        </authorList>
    </citation>
    <scope>NUCLEOTIDE SEQUENCE [LARGE SCALE GENOMIC DNA]</scope>
    <source>
        <strain evidence="14 15">D5</strain>
    </source>
</reference>
<dbReference type="BioCyc" id="JESP1508404:G14D9-12660-MONOMER"/>
<evidence type="ECO:0000256" key="4">
    <source>
        <dbReference type="ARBA" id="ARBA00022793"/>
    </source>
</evidence>
<evidence type="ECO:0000256" key="6">
    <source>
        <dbReference type="ARBA" id="ARBA00022989"/>
    </source>
</evidence>
<comment type="subcellular location">
    <subcellularLocation>
        <location evidence="2">Golgi apparatus membrane</location>
        <topology evidence="2">Single-pass type II membrane protein</topology>
    </subcellularLocation>
    <subcellularLocation>
        <location evidence="12">Golgi apparatus</location>
        <location evidence="12">Golgi stack membrane</location>
    </subcellularLocation>
</comment>
<keyword evidence="7" id="KW-0520">NAD</keyword>
<dbReference type="Gene3D" id="3.40.50.720">
    <property type="entry name" value="NAD(P)-binding Rossmann-like Domain"/>
    <property type="match status" value="1"/>
</dbReference>
<dbReference type="GO" id="GO:0005737">
    <property type="term" value="C:cytoplasm"/>
    <property type="evidence" value="ECO:0007669"/>
    <property type="project" value="TreeGrafter"/>
</dbReference>
<evidence type="ECO:0000256" key="3">
    <source>
        <dbReference type="ARBA" id="ARBA00022692"/>
    </source>
</evidence>
<dbReference type="GO" id="GO:0048040">
    <property type="term" value="F:UDP-glucuronate decarboxylase activity"/>
    <property type="evidence" value="ECO:0007669"/>
    <property type="project" value="TreeGrafter"/>
</dbReference>
<dbReference type="SUPFAM" id="SSF51735">
    <property type="entry name" value="NAD(P)-binding Rossmann-fold domains"/>
    <property type="match status" value="1"/>
</dbReference>
<dbReference type="CDD" id="cd05230">
    <property type="entry name" value="UGD_SDR_e"/>
    <property type="match status" value="1"/>
</dbReference>
<protein>
    <submittedName>
        <fullName evidence="14">NAD-dependent dehydratase</fullName>
    </submittedName>
</protein>
<evidence type="ECO:0000256" key="11">
    <source>
        <dbReference type="ARBA" id="ARBA00023239"/>
    </source>
</evidence>
<dbReference type="GO" id="GO:0070403">
    <property type="term" value="F:NAD+ binding"/>
    <property type="evidence" value="ECO:0007669"/>
    <property type="project" value="InterPro"/>
</dbReference>
<feature type="domain" description="NAD-dependent epimerase/dehydratase" evidence="13">
    <location>
        <begin position="4"/>
        <end position="234"/>
    </location>
</feature>
<dbReference type="UniPathway" id="UPA00796">
    <property type="reaction ID" value="UER00771"/>
</dbReference>
<comment type="cofactor">
    <cofactor evidence="1">
        <name>NAD(+)</name>
        <dbReference type="ChEBI" id="CHEBI:57540"/>
    </cofactor>
</comment>
<evidence type="ECO:0000256" key="12">
    <source>
        <dbReference type="ARBA" id="ARBA00037859"/>
    </source>
</evidence>
<evidence type="ECO:0000256" key="10">
    <source>
        <dbReference type="ARBA" id="ARBA00023180"/>
    </source>
</evidence>
<keyword evidence="4" id="KW-0210">Decarboxylase</keyword>
<keyword evidence="11" id="KW-0456">Lyase</keyword>
<keyword evidence="15" id="KW-1185">Reference proteome</keyword>
<dbReference type="EMBL" id="CP009416">
    <property type="protein sequence ID" value="AJD92696.1"/>
    <property type="molecule type" value="Genomic_DNA"/>
</dbReference>
<dbReference type="PANTHER" id="PTHR43078">
    <property type="entry name" value="UDP-GLUCURONIC ACID DECARBOXYLASE-RELATED"/>
    <property type="match status" value="1"/>
</dbReference>
<evidence type="ECO:0000256" key="7">
    <source>
        <dbReference type="ARBA" id="ARBA00023027"/>
    </source>
</evidence>
<proteinExistence type="predicted"/>